<feature type="region of interest" description="Disordered" evidence="1">
    <location>
        <begin position="1"/>
        <end position="38"/>
    </location>
</feature>
<keyword evidence="4" id="KW-1185">Reference proteome</keyword>
<keyword evidence="2" id="KW-0472">Membrane</keyword>
<sequence length="556" mass="62132">MHEKDAEAALLLGQWEDGSHARDGSDASSEPEIEAPTSLPPHRRLRLTLQRISHRWRVHPAKSLRANGFKARRRRLSCASFRLLVAYALGLWLAVILTCGSLFPSYSHPPARYAQLRERVQLATSPGAANIDNEKIFIAASLLDKKGELTSGAWGDSVLQLIHILGPQNVFLSVYENDADAASIEALRAFQPRLPCASSLVNEHLELNDVYHVKTAEGTSEAKRIAFLAEARNRALRPLENESSPAYHTRWDKLLYLNDVAFDPIDAANLLFSTNVDEESGKADYRAACAVDFIDAFKFYDTYATRDLEGFSIGLPLYPWFTSAGEAESRRDVLSQTDAVRVKSCWGGMVAYEAQCFQPYAWQEGFEALNMAEELDWSETPVSDESSALTTRGPFDPPLRFRFERETYWDASECCLINADLAHMSGSQGTGIYMNPYIRVAYSPRVLSWLGFTRRFERLLSPLQSLVNSLWHLPKHNVRRLQQPGEEVVDTVWRWEPSSHAGEADGGSQGSYHQIRRMAQPGQFCGRPGLSVIRDGVQGGRHWAGAPVPPRPVGGQ</sequence>
<dbReference type="PANTHER" id="PTHR34144:SF8">
    <property type="entry name" value="GLYCOSYLTRANSFERASE FAMILY 69 PROTEIN"/>
    <property type="match status" value="1"/>
</dbReference>
<dbReference type="PANTHER" id="PTHR34144">
    <property type="entry name" value="CHROMOSOME 8, WHOLE GENOME SHOTGUN SEQUENCE"/>
    <property type="match status" value="1"/>
</dbReference>
<proteinExistence type="predicted"/>
<dbReference type="Pfam" id="PF11735">
    <property type="entry name" value="CAP59_mtransfer"/>
    <property type="match status" value="1"/>
</dbReference>
<evidence type="ECO:0000256" key="2">
    <source>
        <dbReference type="SAM" id="Phobius"/>
    </source>
</evidence>
<organism evidence="3 4">
    <name type="scientific">Neohortaea acidophila</name>
    <dbReference type="NCBI Taxonomy" id="245834"/>
    <lineage>
        <taxon>Eukaryota</taxon>
        <taxon>Fungi</taxon>
        <taxon>Dikarya</taxon>
        <taxon>Ascomycota</taxon>
        <taxon>Pezizomycotina</taxon>
        <taxon>Dothideomycetes</taxon>
        <taxon>Dothideomycetidae</taxon>
        <taxon>Mycosphaerellales</taxon>
        <taxon>Teratosphaeriaceae</taxon>
        <taxon>Neohortaea</taxon>
    </lineage>
</organism>
<accession>A0A6A6PME8</accession>
<keyword evidence="3" id="KW-0808">Transferase</keyword>
<dbReference type="OrthoDB" id="262547at2759"/>
<dbReference type="EMBL" id="MU001638">
    <property type="protein sequence ID" value="KAF2481260.1"/>
    <property type="molecule type" value="Genomic_DNA"/>
</dbReference>
<protein>
    <submittedName>
        <fullName evidence="3">Cryptococcal mannosyltransferase 1-domain-containing protein</fullName>
    </submittedName>
</protein>
<keyword evidence="3" id="KW-0328">Glycosyltransferase</keyword>
<dbReference type="Proteomes" id="UP000799767">
    <property type="component" value="Unassembled WGS sequence"/>
</dbReference>
<name>A0A6A6PME8_9PEZI</name>
<evidence type="ECO:0000313" key="3">
    <source>
        <dbReference type="EMBL" id="KAF2481260.1"/>
    </source>
</evidence>
<dbReference type="AlphaFoldDB" id="A0A6A6PME8"/>
<dbReference type="RefSeq" id="XP_033587830.1">
    <property type="nucleotide sequence ID" value="XM_033734157.1"/>
</dbReference>
<evidence type="ECO:0000313" key="4">
    <source>
        <dbReference type="Proteomes" id="UP000799767"/>
    </source>
</evidence>
<dbReference type="GeneID" id="54475159"/>
<gene>
    <name evidence="3" type="ORF">BDY17DRAFT_300979</name>
</gene>
<dbReference type="InterPro" id="IPR021047">
    <property type="entry name" value="Mannosyltransferase_CMT1"/>
</dbReference>
<keyword evidence="2" id="KW-0812">Transmembrane</keyword>
<keyword evidence="2" id="KW-1133">Transmembrane helix</keyword>
<feature type="transmembrane region" description="Helical" evidence="2">
    <location>
        <begin position="81"/>
        <end position="103"/>
    </location>
</feature>
<dbReference type="GO" id="GO:0016757">
    <property type="term" value="F:glycosyltransferase activity"/>
    <property type="evidence" value="ECO:0007669"/>
    <property type="project" value="UniProtKB-KW"/>
</dbReference>
<reference evidence="3" key="1">
    <citation type="journal article" date="2020" name="Stud. Mycol.">
        <title>101 Dothideomycetes genomes: a test case for predicting lifestyles and emergence of pathogens.</title>
        <authorList>
            <person name="Haridas S."/>
            <person name="Albert R."/>
            <person name="Binder M."/>
            <person name="Bloem J."/>
            <person name="Labutti K."/>
            <person name="Salamov A."/>
            <person name="Andreopoulos B."/>
            <person name="Baker S."/>
            <person name="Barry K."/>
            <person name="Bills G."/>
            <person name="Bluhm B."/>
            <person name="Cannon C."/>
            <person name="Castanera R."/>
            <person name="Culley D."/>
            <person name="Daum C."/>
            <person name="Ezra D."/>
            <person name="Gonzalez J."/>
            <person name="Henrissat B."/>
            <person name="Kuo A."/>
            <person name="Liang C."/>
            <person name="Lipzen A."/>
            <person name="Lutzoni F."/>
            <person name="Magnuson J."/>
            <person name="Mondo S."/>
            <person name="Nolan M."/>
            <person name="Ohm R."/>
            <person name="Pangilinan J."/>
            <person name="Park H.-J."/>
            <person name="Ramirez L."/>
            <person name="Alfaro M."/>
            <person name="Sun H."/>
            <person name="Tritt A."/>
            <person name="Yoshinaga Y."/>
            <person name="Zwiers L.-H."/>
            <person name="Turgeon B."/>
            <person name="Goodwin S."/>
            <person name="Spatafora J."/>
            <person name="Crous P."/>
            <person name="Grigoriev I."/>
        </authorList>
    </citation>
    <scope>NUCLEOTIDE SEQUENCE</scope>
    <source>
        <strain evidence="3">CBS 113389</strain>
    </source>
</reference>
<evidence type="ECO:0000256" key="1">
    <source>
        <dbReference type="SAM" id="MobiDB-lite"/>
    </source>
</evidence>